<proteinExistence type="predicted"/>
<sequence length="365" mass="43203">MIILQQQTPYLSLNQLENYKLNDFSIITGLNGSGKTHLLKAINEGAVKVEGIDQSGIIYYSYNDFNIFYDDLSKNNDLKIKSDFFANKSSSFSQNLVNQRSTILSQYKLNEGDYSALEYIIINSPDLIKWSEDEIEIFEKKQLEIEKIPLMQSEIPEFSPKQNNLINHIKKDFKTINIREWLLDKEDLVFRTQILNIIRNYNYNIEIINWYNSQINLYNLKITEDPNFQLHPIFLSLHNQGFDQNFINFLNSVNQYPILKKEFLAIKESFREIFNEIKKYFIKNISPEYLALSTKVNGEEKILNQINVDTGFLNLQIVADAEKNYQVAKARNEFNEFQSKMKGHNIHFMAEDQFYKHMVIRHWYF</sequence>
<keyword evidence="2" id="KW-1185">Reference proteome</keyword>
<keyword evidence="1" id="KW-0067">ATP-binding</keyword>
<dbReference type="EMBL" id="JAPDHW010000014">
    <property type="protein sequence ID" value="MCW3170158.1"/>
    <property type="molecule type" value="Genomic_DNA"/>
</dbReference>
<dbReference type="Proteomes" id="UP001163731">
    <property type="component" value="Unassembled WGS sequence"/>
</dbReference>
<name>A0ABT3I296_9FLAO</name>
<reference evidence="1" key="1">
    <citation type="submission" date="2022-10" db="EMBL/GenBank/DDBJ databases">
        <title>Chryseobacterium babae sp. nov. isolated from the gut of the beetle Oryctes rhinoceros, and Chryseobacterium kimseyorum sp. nov., isolated from a stick insect rearing cage.</title>
        <authorList>
            <person name="Shelomi M."/>
            <person name="Han C.-J."/>
            <person name="Chen W.-M."/>
            <person name="Chen H.-K."/>
            <person name="Liaw S.-J."/>
            <person name="Muhle E."/>
            <person name="Clermont D."/>
        </authorList>
    </citation>
    <scope>NUCLEOTIDE SEQUENCE</scope>
    <source>
        <strain evidence="1">09-1422</strain>
    </source>
</reference>
<evidence type="ECO:0000313" key="1">
    <source>
        <dbReference type="EMBL" id="MCW3170158.1"/>
    </source>
</evidence>
<comment type="caution">
    <text evidence="1">The sequence shown here is derived from an EMBL/GenBank/DDBJ whole genome shotgun (WGS) entry which is preliminary data.</text>
</comment>
<keyword evidence="1" id="KW-0547">Nucleotide-binding</keyword>
<protein>
    <submittedName>
        <fullName evidence="1">ATP-binding protein</fullName>
    </submittedName>
</protein>
<dbReference type="SUPFAM" id="SSF53795">
    <property type="entry name" value="PEP carboxykinase-like"/>
    <property type="match status" value="1"/>
</dbReference>
<dbReference type="GO" id="GO:0005524">
    <property type="term" value="F:ATP binding"/>
    <property type="evidence" value="ECO:0007669"/>
    <property type="project" value="UniProtKB-KW"/>
</dbReference>
<evidence type="ECO:0000313" key="2">
    <source>
        <dbReference type="Proteomes" id="UP001163731"/>
    </source>
</evidence>
<dbReference type="RefSeq" id="WP_264751317.1">
    <property type="nucleotide sequence ID" value="NZ_JAPDHW010000014.1"/>
</dbReference>
<organism evidence="1 2">
    <name type="scientific">Chryseobacterium kimseyorum</name>
    <dbReference type="NCBI Taxonomy" id="2984028"/>
    <lineage>
        <taxon>Bacteria</taxon>
        <taxon>Pseudomonadati</taxon>
        <taxon>Bacteroidota</taxon>
        <taxon>Flavobacteriia</taxon>
        <taxon>Flavobacteriales</taxon>
        <taxon>Weeksellaceae</taxon>
        <taxon>Chryseobacterium group</taxon>
        <taxon>Chryseobacterium</taxon>
    </lineage>
</organism>
<gene>
    <name evidence="1" type="ORF">OMO38_16650</name>
</gene>
<accession>A0ABT3I296</accession>